<organism evidence="3 4">
    <name type="scientific">Piromyces finnis</name>
    <dbReference type="NCBI Taxonomy" id="1754191"/>
    <lineage>
        <taxon>Eukaryota</taxon>
        <taxon>Fungi</taxon>
        <taxon>Fungi incertae sedis</taxon>
        <taxon>Chytridiomycota</taxon>
        <taxon>Chytridiomycota incertae sedis</taxon>
        <taxon>Neocallimastigomycetes</taxon>
        <taxon>Neocallimastigales</taxon>
        <taxon>Neocallimastigaceae</taxon>
        <taxon>Piromyces</taxon>
    </lineage>
</organism>
<dbReference type="InterPro" id="IPR036871">
    <property type="entry name" value="PX_dom_sf"/>
</dbReference>
<dbReference type="PROSITE" id="PS50195">
    <property type="entry name" value="PX"/>
    <property type="match status" value="1"/>
</dbReference>
<feature type="region of interest" description="Disordered" evidence="1">
    <location>
        <begin position="1155"/>
        <end position="1198"/>
    </location>
</feature>
<feature type="compositionally biased region" description="Low complexity" evidence="1">
    <location>
        <begin position="504"/>
        <end position="513"/>
    </location>
</feature>
<feature type="compositionally biased region" description="Basic and acidic residues" evidence="1">
    <location>
        <begin position="751"/>
        <end position="773"/>
    </location>
</feature>
<feature type="region of interest" description="Disordered" evidence="1">
    <location>
        <begin position="501"/>
        <end position="536"/>
    </location>
</feature>
<feature type="compositionally biased region" description="Polar residues" evidence="1">
    <location>
        <begin position="1156"/>
        <end position="1168"/>
    </location>
</feature>
<feature type="region of interest" description="Disordered" evidence="1">
    <location>
        <begin position="667"/>
        <end position="790"/>
    </location>
</feature>
<dbReference type="EMBL" id="MCFH01000031">
    <property type="protein sequence ID" value="ORX47327.1"/>
    <property type="molecule type" value="Genomic_DNA"/>
</dbReference>
<feature type="region of interest" description="Disordered" evidence="1">
    <location>
        <begin position="1213"/>
        <end position="1237"/>
    </location>
</feature>
<feature type="domain" description="PX" evidence="2">
    <location>
        <begin position="874"/>
        <end position="999"/>
    </location>
</feature>
<dbReference type="Gene3D" id="3.30.1520.10">
    <property type="entry name" value="Phox-like domain"/>
    <property type="match status" value="1"/>
</dbReference>
<feature type="compositionally biased region" description="Basic residues" evidence="1">
    <location>
        <begin position="445"/>
        <end position="466"/>
    </location>
</feature>
<feature type="region of interest" description="Disordered" evidence="1">
    <location>
        <begin position="1063"/>
        <end position="1088"/>
    </location>
</feature>
<dbReference type="Proteomes" id="UP000193719">
    <property type="component" value="Unassembled WGS sequence"/>
</dbReference>
<dbReference type="InterPro" id="IPR051866">
    <property type="entry name" value="Intracell_Sig-Traffick_Protein"/>
</dbReference>
<evidence type="ECO:0000313" key="4">
    <source>
        <dbReference type="Proteomes" id="UP000193719"/>
    </source>
</evidence>
<accession>A0A1Y1V4S5</accession>
<gene>
    <name evidence="3" type="ORF">BCR36DRAFT_584839</name>
</gene>
<evidence type="ECO:0000256" key="1">
    <source>
        <dbReference type="SAM" id="MobiDB-lite"/>
    </source>
</evidence>
<comment type="caution">
    <text evidence="3">The sequence shown here is derived from an EMBL/GenBank/DDBJ whole genome shotgun (WGS) entry which is preliminary data.</text>
</comment>
<feature type="compositionally biased region" description="Basic and acidic residues" evidence="1">
    <location>
        <begin position="172"/>
        <end position="188"/>
    </location>
</feature>
<feature type="region of interest" description="Disordered" evidence="1">
    <location>
        <begin position="1289"/>
        <end position="1355"/>
    </location>
</feature>
<dbReference type="PANTHER" id="PTHR15508">
    <property type="entry name" value="RIBOSOMAL PROTEIN S6 KINASE"/>
    <property type="match status" value="1"/>
</dbReference>
<keyword evidence="4" id="KW-1185">Reference proteome</keyword>
<feature type="region of interest" description="Disordered" evidence="1">
    <location>
        <begin position="1"/>
        <end position="22"/>
    </location>
</feature>
<feature type="region of interest" description="Disordered" evidence="1">
    <location>
        <begin position="172"/>
        <end position="193"/>
    </location>
</feature>
<dbReference type="GO" id="GO:0035091">
    <property type="term" value="F:phosphatidylinositol binding"/>
    <property type="evidence" value="ECO:0007669"/>
    <property type="project" value="InterPro"/>
</dbReference>
<dbReference type="STRING" id="1754191.A0A1Y1V4S5"/>
<dbReference type="PANTHER" id="PTHR15508:SF8">
    <property type="entry name" value="LD24550P"/>
    <property type="match status" value="1"/>
</dbReference>
<dbReference type="OrthoDB" id="5975050at2759"/>
<feature type="compositionally biased region" description="Polar residues" evidence="1">
    <location>
        <begin position="1289"/>
        <end position="1299"/>
    </location>
</feature>
<proteinExistence type="predicted"/>
<feature type="compositionally biased region" description="Low complexity" evidence="1">
    <location>
        <begin position="1222"/>
        <end position="1235"/>
    </location>
</feature>
<feature type="compositionally biased region" description="Polar residues" evidence="1">
    <location>
        <begin position="1313"/>
        <end position="1328"/>
    </location>
</feature>
<protein>
    <recommendedName>
        <fullName evidence="2">PX domain-containing protein</fullName>
    </recommendedName>
</protein>
<feature type="compositionally biased region" description="Low complexity" evidence="1">
    <location>
        <begin position="521"/>
        <end position="535"/>
    </location>
</feature>
<feature type="region of interest" description="Disordered" evidence="1">
    <location>
        <begin position="439"/>
        <end position="467"/>
    </location>
</feature>
<dbReference type="InterPro" id="IPR001683">
    <property type="entry name" value="PX_dom"/>
</dbReference>
<name>A0A1Y1V4S5_9FUNG</name>
<dbReference type="SMART" id="SM00312">
    <property type="entry name" value="PX"/>
    <property type="match status" value="1"/>
</dbReference>
<reference evidence="3 4" key="2">
    <citation type="submission" date="2016-08" db="EMBL/GenBank/DDBJ databases">
        <title>Pervasive Adenine N6-methylation of Active Genes in Fungi.</title>
        <authorList>
            <consortium name="DOE Joint Genome Institute"/>
            <person name="Mondo S.J."/>
            <person name="Dannebaum R.O."/>
            <person name="Kuo R.C."/>
            <person name="Labutti K."/>
            <person name="Haridas S."/>
            <person name="Kuo A."/>
            <person name="Salamov A."/>
            <person name="Ahrendt S.R."/>
            <person name="Lipzen A."/>
            <person name="Sullivan W."/>
            <person name="Andreopoulos W.B."/>
            <person name="Clum A."/>
            <person name="Lindquist E."/>
            <person name="Daum C."/>
            <person name="Ramamoorthy G.K."/>
            <person name="Gryganskyi A."/>
            <person name="Culley D."/>
            <person name="Magnuson J.K."/>
            <person name="James T.Y."/>
            <person name="O'Malley M.A."/>
            <person name="Stajich J.E."/>
            <person name="Spatafora J.W."/>
            <person name="Visel A."/>
            <person name="Grigoriev I.V."/>
        </authorList>
    </citation>
    <scope>NUCLEOTIDE SEQUENCE [LARGE SCALE GENOMIC DNA]</scope>
    <source>
        <strain evidence="4">finn</strain>
    </source>
</reference>
<reference evidence="3 4" key="1">
    <citation type="submission" date="2016-08" db="EMBL/GenBank/DDBJ databases">
        <title>Genomes of anaerobic fungi encode conserved fungal cellulosomes for biomass hydrolysis.</title>
        <authorList>
            <consortium name="DOE Joint Genome Institute"/>
            <person name="Haitjema C.H."/>
            <person name="Gilmore S.P."/>
            <person name="Henske J.K."/>
            <person name="Solomon K.V."/>
            <person name="De Groot R."/>
            <person name="Kuo A."/>
            <person name="Mondo S.J."/>
            <person name="Salamov A.A."/>
            <person name="Labutti K."/>
            <person name="Zhao Z."/>
            <person name="Chiniquy J."/>
            <person name="Barry K."/>
            <person name="Brewer H.M."/>
            <person name="Purvine S.O."/>
            <person name="Wright A.T."/>
            <person name="Boxma B."/>
            <person name="Van Alen T."/>
            <person name="Hackstein J.H."/>
            <person name="Baker S.E."/>
            <person name="Grigoriev I.V."/>
            <person name="O'Malley M.A."/>
        </authorList>
    </citation>
    <scope>NUCLEOTIDE SEQUENCE [LARGE SCALE GENOMIC DNA]</scope>
    <source>
        <strain evidence="4">finn</strain>
    </source>
</reference>
<feature type="compositionally biased region" description="Polar residues" evidence="1">
    <location>
        <begin position="667"/>
        <end position="684"/>
    </location>
</feature>
<feature type="compositionally biased region" description="Basic and acidic residues" evidence="1">
    <location>
        <begin position="685"/>
        <end position="719"/>
    </location>
</feature>
<sequence length="1402" mass="158997">MDKNEMGTSPISNIRNSHGSTIASNIYNPESQLLNEMIKDNNNRKLSIVSINSLEGEDYTDHEHERDISNNEEFYNYPFIQKIDELTTEINKGFAFESEDDNEDQKAIINELLFFKKNTHSKIAESVQSEVDTQSSLFTDNETQSEYSIDSATKFDTEPLKSRIWYYKKESNDDNHQAHPNDDMHSFSDEDESGVVDDSAAAIRQLKLHHYVSTNNLRVNKKDNNSIIKRRTTIASTKLRSRINPSKTFDYIRDINDIPLFSNKEFKTEAKANYYISDTTIDNYNTSMLLNMTGDASRKRRSQIASQRARPFSQVIINENSSTITPPLSPNSIKRFSSTNNINTFSNVNNIKQHQLNSPMDLSTRLVLKPENIYSTSVDTNTSNPHTTTNETNVTAYINNPTSDTTDNNTNQLYKVLLMAKDHLFSLGGKIKRTNSIKSFSSRRSSIRKYQKKSKRHSIRSRKRSSRNLTQNINLQDVSEDEITNISSMNNEIDTQKSYNQTLSKKPNNSNNKKTLRKRSSGLSHSRNSSLISASTQRSSLYGKNKIYQNDFSLNYSASNVSDSTGLDLDENKKYEESFDLDLQNNSKNDKLGVYGVCPESFYGEYHEPIASSIDGRSSIFEDYDDEESVVTESENGIGVVTSSYANASEGFESYDVHQKLNVPLPTTTPVSHKSKESQPISTIKNEELIKDMDKKVTDGLKTEEDKEKERKPKNDVKGLVKKLPSFSSMATNHSSDSLTPTITNTVVNEQQEKRTGKEDEKQDLIDPTDGGKSETAADPSTLSESVYGDNKSMTTSSITLAASRLGGNFDIFKSEKRQMDIESNSTYSHFNDNESRFPLEMASMPEGIRESTSYPTVKQIPLPYYRYGVYMYIIDPVIVQTRTMMERMFSAHTIYTITVKLLRPNLPMYRNDSICTFTVHKRYRQFRSFYKEIHKKYKDTINDWPEFPKKTYFDRFDSDTIKKRAFAFSSLMSFISLHPLLYNCPVLLTFLELTGSMHNPLSTVSANISQRQRQHPDGSVIIEKSVVPIKGKTIQFEGRNVAPLIPKIFGSLGRRQYPPGFYGQFQPPQTTTDASSSNASTISSSSNTNIMINRRSMYETPYYNQDFYSSFGKPQLSKIRTTEFLRNRNSLYSNMSINEIERYKIIPGYERDLEASSSKSNNTQTTPKIAPVKPQKSHSTTAVKPPLATVTSSSSQSNIIINSKNSNKIQKSLSTTTLEQKNISPSSSINSTPKLNHTMTTTDVQKETTVQEIITTTADITTTTTINLENKPSPFSSLNIKLTTSPSSIVIPNQMDGQTTTPTTENIEHTKVNSTDKVSSNKQGSHTSTNSNPSNPPPVIPRPRPRPRPSRNYSAMEELDCRPLSRYTHYQQMNEIPGFQHLISEFPKLRSHQNKRYSSIF</sequence>
<dbReference type="Pfam" id="PF00787">
    <property type="entry name" value="PX"/>
    <property type="match status" value="1"/>
</dbReference>
<evidence type="ECO:0000259" key="2">
    <source>
        <dbReference type="PROSITE" id="PS50195"/>
    </source>
</evidence>
<feature type="compositionally biased region" description="Polar residues" evidence="1">
    <location>
        <begin position="726"/>
        <end position="750"/>
    </location>
</feature>
<evidence type="ECO:0000313" key="3">
    <source>
        <dbReference type="EMBL" id="ORX47327.1"/>
    </source>
</evidence>
<dbReference type="SUPFAM" id="SSF64268">
    <property type="entry name" value="PX domain"/>
    <property type="match status" value="1"/>
</dbReference>